<dbReference type="GO" id="GO:0046872">
    <property type="term" value="F:metal ion binding"/>
    <property type="evidence" value="ECO:0007669"/>
    <property type="project" value="UniProtKB-KW"/>
</dbReference>
<dbReference type="GO" id="GO:0016746">
    <property type="term" value="F:acyltransferase activity"/>
    <property type="evidence" value="ECO:0007669"/>
    <property type="project" value="InterPro"/>
</dbReference>
<dbReference type="InterPro" id="IPR012302">
    <property type="entry name" value="Malic_NAD-bd"/>
</dbReference>
<dbReference type="InterPro" id="IPR015884">
    <property type="entry name" value="Malic_enzyme_CS"/>
</dbReference>
<dbReference type="InterPro" id="IPR051674">
    <property type="entry name" value="Malate_Decarboxylase"/>
</dbReference>
<dbReference type="Gene3D" id="3.40.50.10380">
    <property type="entry name" value="Malic enzyme, N-terminal domain"/>
    <property type="match status" value="1"/>
</dbReference>
<dbReference type="FunFam" id="3.40.50.10380:FF:000003">
    <property type="entry name" value="NADP-dependent malic enzyme"/>
    <property type="match status" value="1"/>
</dbReference>
<dbReference type="Gene3D" id="3.40.50.10750">
    <property type="entry name" value="Isocitrate/Isopropylmalate dehydrogenase-like"/>
    <property type="match status" value="1"/>
</dbReference>
<evidence type="ECO:0000256" key="7">
    <source>
        <dbReference type="ARBA" id="ARBA00023268"/>
    </source>
</evidence>
<reference evidence="13 14" key="1">
    <citation type="submission" date="2018-04" db="EMBL/GenBank/DDBJ databases">
        <title>Marixanthomonas spongiae HN-E44 sp. nov., isolated from a marine sponge.</title>
        <authorList>
            <person name="Luo L."/>
            <person name="Zhuang L."/>
        </authorList>
    </citation>
    <scope>NUCLEOTIDE SEQUENCE [LARGE SCALE GENOMIC DNA]</scope>
    <source>
        <strain evidence="13 14">HN-E44</strain>
    </source>
</reference>
<dbReference type="PANTHER" id="PTHR43237">
    <property type="entry name" value="NADP-DEPENDENT MALIC ENZYME"/>
    <property type="match status" value="1"/>
</dbReference>
<sequence>MSKESRRREALVYHAKPKPGKIQVVPSKKYATQRDLSLAYSPGVAEPCLEIEKETNNVYKYTNKGNLVAVISNGTAVLGLGNIGPEASKPVMEGKGLLFKIFADIDVFDIEVDTENVDEFIETVKKIAPTFGGINLEDIKAPEAFEIERRLKEELNIPVMHDDQHGTAIISAAALLNALELANKKIEEVSIVISGAGAAAVSCTKLYKSFGAKAENIVMLDSKGVIRKDRDSLSEEKKEFATARKIDTLEEAMKDADVFVGLSIADIVSPEMLKSMANNPIVFAMANPNPEIDYDLAVKTREDLIMATGRSDHPNQVNNVLGFPFIFRGALDVRATKINEEMKMAAVKALADLAKEAVPEQVNIAYGETKLIFGREYIIPKPFDPRLIAAVPPAVAKAAMESGVAEEEITNWQKYEDELYERMGSDSKIIRLLLNRARTNPKRIVFAEADHLDVLKAAQIVYEEGIGVPVLLGRKEIILELMEQIEFDSADLEIIDPKTDEQEEKRNFYAEKYWKKRRRNGITLYDAQKIMRERNYFAAMMVDEGDADTMISGYSRAYPSVVRPVLETIGKFDGVNKVATTNLMLTKRGPLFISDTSININPSAKELANIAQMTNYTMKMFGLTPVIAMVSYANFGSSKDPHATKVQEAVAYLHRSNPDMHVDGELQTDFALNQDMLQKNFPFSKLAGKKVNALVFPNLDSANSNYKLLKELNGVESIGPIMLGMRKPVHILQLGASVEEIVNMAAVSVVDAQQKEKRKKEALKQQEN</sequence>
<evidence type="ECO:0000256" key="8">
    <source>
        <dbReference type="PIRSR" id="PIRSR036684-1"/>
    </source>
</evidence>
<evidence type="ECO:0000256" key="5">
    <source>
        <dbReference type="ARBA" id="ARBA00022723"/>
    </source>
</evidence>
<feature type="binding site" evidence="9">
    <location>
        <position position="137"/>
    </location>
    <ligand>
        <name>a divalent metal cation</name>
        <dbReference type="ChEBI" id="CHEBI:60240"/>
    </ligand>
</feature>
<dbReference type="CDD" id="cd05311">
    <property type="entry name" value="NAD_bind_2_malic_enz"/>
    <property type="match status" value="1"/>
</dbReference>
<comment type="cofactor">
    <cofactor evidence="2">
        <name>Mg(2+)</name>
        <dbReference type="ChEBI" id="CHEBI:18420"/>
    </cofactor>
</comment>
<comment type="cofactor">
    <cofactor evidence="1">
        <name>Mn(2+)</name>
        <dbReference type="ChEBI" id="CHEBI:29035"/>
    </cofactor>
</comment>
<evidence type="ECO:0000313" key="14">
    <source>
        <dbReference type="Proteomes" id="UP000245962"/>
    </source>
</evidence>
<dbReference type="Pfam" id="PF00390">
    <property type="entry name" value="malic"/>
    <property type="match status" value="1"/>
</dbReference>
<feature type="binding site" evidence="10">
    <location>
        <begin position="77"/>
        <end position="84"/>
    </location>
    <ligand>
        <name>NADP(+)</name>
        <dbReference type="ChEBI" id="CHEBI:58349"/>
    </ligand>
</feature>
<dbReference type="PIRSF" id="PIRSF036684">
    <property type="entry name" value="ME_PTA"/>
    <property type="match status" value="1"/>
</dbReference>
<keyword evidence="10" id="KW-0521">NADP</keyword>
<dbReference type="RefSeq" id="WP_116693018.1">
    <property type="nucleotide sequence ID" value="NZ_QEHR01000001.1"/>
</dbReference>
<dbReference type="InterPro" id="IPR042112">
    <property type="entry name" value="P_AcTrfase_dom2"/>
</dbReference>
<dbReference type="EC" id="1.1.1.40" evidence="13"/>
<evidence type="ECO:0000256" key="3">
    <source>
        <dbReference type="ARBA" id="ARBA00007686"/>
    </source>
</evidence>
<feature type="domain" description="Malic enzyme N-terminal" evidence="12">
    <location>
        <begin position="19"/>
        <end position="152"/>
    </location>
</feature>
<dbReference type="OrthoDB" id="9805787at2"/>
<organism evidence="13 14">
    <name type="scientific">Marixanthomonas spongiae</name>
    <dbReference type="NCBI Taxonomy" id="2174845"/>
    <lineage>
        <taxon>Bacteria</taxon>
        <taxon>Pseudomonadati</taxon>
        <taxon>Bacteroidota</taxon>
        <taxon>Flavobacteriia</taxon>
        <taxon>Flavobacteriales</taxon>
        <taxon>Flavobacteriaceae</taxon>
        <taxon>Marixanthomonas</taxon>
    </lineage>
</organism>
<feature type="active site" description="Proton acceptor" evidence="8">
    <location>
        <position position="95"/>
    </location>
</feature>
<evidence type="ECO:0000259" key="12">
    <source>
        <dbReference type="SMART" id="SM01274"/>
    </source>
</evidence>
<dbReference type="SUPFAM" id="SSF53223">
    <property type="entry name" value="Aminoacid dehydrogenase-like, N-terminal domain"/>
    <property type="match status" value="1"/>
</dbReference>
<dbReference type="InterPro" id="IPR045213">
    <property type="entry name" value="Malic_NAD-bd_bact_type"/>
</dbReference>
<dbReference type="AlphaFoldDB" id="A0A2U0I8A0"/>
<feature type="binding site" evidence="9">
    <location>
        <position position="138"/>
    </location>
    <ligand>
        <name>a divalent metal cation</name>
        <dbReference type="ChEBI" id="CHEBI:60240"/>
    </ligand>
</feature>
<keyword evidence="7" id="KW-0511">Multifunctional enzyme</keyword>
<proteinExistence type="inferred from homology"/>
<comment type="caution">
    <text evidence="13">The sequence shown here is derived from an EMBL/GenBank/DDBJ whole genome shotgun (WGS) entry which is preliminary data.</text>
</comment>
<dbReference type="GO" id="GO:0004473">
    <property type="term" value="F:malate dehydrogenase (decarboxylating) (NADP+) activity"/>
    <property type="evidence" value="ECO:0007669"/>
    <property type="project" value="UniProtKB-EC"/>
</dbReference>
<accession>A0A2U0I8A0</accession>
<dbReference type="InterPro" id="IPR046346">
    <property type="entry name" value="Aminoacid_DH-like_N_sf"/>
</dbReference>
<dbReference type="Gene3D" id="3.40.50.10950">
    <property type="match status" value="1"/>
</dbReference>
<gene>
    <name evidence="13" type="ORF">DDV96_01810</name>
</gene>
<dbReference type="InterPro" id="IPR036291">
    <property type="entry name" value="NAD(P)-bd_dom_sf"/>
</dbReference>
<dbReference type="EMBL" id="QEHR01000001">
    <property type="protein sequence ID" value="PVW17270.1"/>
    <property type="molecule type" value="Genomic_DNA"/>
</dbReference>
<dbReference type="FunFam" id="3.40.50.720:FF:000095">
    <property type="entry name" value="NADP-dependent malic enzyme"/>
    <property type="match status" value="1"/>
</dbReference>
<evidence type="ECO:0000256" key="9">
    <source>
        <dbReference type="PIRSR" id="PIRSR036684-2"/>
    </source>
</evidence>
<feature type="binding site" evidence="10">
    <location>
        <position position="287"/>
    </location>
    <ligand>
        <name>a divalent metal cation</name>
        <dbReference type="ChEBI" id="CHEBI:60240"/>
    </ligand>
</feature>
<keyword evidence="14" id="KW-1185">Reference proteome</keyword>
<dbReference type="SUPFAM" id="SSF51735">
    <property type="entry name" value="NAD(P)-binding Rossmann-fold domains"/>
    <property type="match status" value="1"/>
</dbReference>
<evidence type="ECO:0000256" key="1">
    <source>
        <dbReference type="ARBA" id="ARBA00001936"/>
    </source>
</evidence>
<dbReference type="GO" id="GO:0051287">
    <property type="term" value="F:NAD binding"/>
    <property type="evidence" value="ECO:0007669"/>
    <property type="project" value="InterPro"/>
</dbReference>
<evidence type="ECO:0000313" key="13">
    <source>
        <dbReference type="EMBL" id="PVW17270.1"/>
    </source>
</evidence>
<keyword evidence="6 13" id="KW-0560">Oxidoreductase</keyword>
<evidence type="ECO:0000256" key="2">
    <source>
        <dbReference type="ARBA" id="ARBA00001946"/>
    </source>
</evidence>
<dbReference type="GO" id="GO:0006108">
    <property type="term" value="P:malate metabolic process"/>
    <property type="evidence" value="ECO:0007669"/>
    <property type="project" value="InterPro"/>
</dbReference>
<dbReference type="Pfam" id="PF03949">
    <property type="entry name" value="Malic_M"/>
    <property type="match status" value="1"/>
</dbReference>
<feature type="binding site" evidence="10">
    <location>
        <position position="163"/>
    </location>
    <ligand>
        <name>a divalent metal cation</name>
        <dbReference type="ChEBI" id="CHEBI:60240"/>
    </ligand>
</feature>
<dbReference type="PROSITE" id="PS00331">
    <property type="entry name" value="MALIC_ENZYMES"/>
    <property type="match status" value="1"/>
</dbReference>
<dbReference type="InterPro" id="IPR042113">
    <property type="entry name" value="P_AcTrfase_dom1"/>
</dbReference>
<dbReference type="SUPFAM" id="SSF53659">
    <property type="entry name" value="Isocitrate/Isopropylmalate dehydrogenase-like"/>
    <property type="match status" value="1"/>
</dbReference>
<evidence type="ECO:0000259" key="11">
    <source>
        <dbReference type="SMART" id="SM00919"/>
    </source>
</evidence>
<dbReference type="SMART" id="SM01274">
    <property type="entry name" value="malic"/>
    <property type="match status" value="1"/>
</dbReference>
<evidence type="ECO:0000256" key="6">
    <source>
        <dbReference type="ARBA" id="ARBA00023002"/>
    </source>
</evidence>
<evidence type="ECO:0000256" key="4">
    <source>
        <dbReference type="ARBA" id="ARBA00008756"/>
    </source>
</evidence>
<dbReference type="Proteomes" id="UP000245962">
    <property type="component" value="Unassembled WGS sequence"/>
</dbReference>
<keyword evidence="5 9" id="KW-0479">Metal-binding</keyword>
<comment type="similarity">
    <text evidence="3">In the N-terminal section; belongs to the malic enzymes family.</text>
</comment>
<feature type="domain" description="Malic enzyme NAD-binding" evidence="11">
    <location>
        <begin position="164"/>
        <end position="400"/>
    </location>
</feature>
<dbReference type="InterPro" id="IPR002505">
    <property type="entry name" value="PTA_PTB"/>
</dbReference>
<dbReference type="SMART" id="SM00919">
    <property type="entry name" value="Malic_M"/>
    <property type="match status" value="1"/>
</dbReference>
<evidence type="ECO:0000256" key="10">
    <source>
        <dbReference type="PIRSR" id="PIRSR036684-3"/>
    </source>
</evidence>
<comment type="similarity">
    <text evidence="4">In the C-terminal section; belongs to the phosphate acetyltransferase and butyryltransferase family.</text>
</comment>
<dbReference type="InterPro" id="IPR012301">
    <property type="entry name" value="Malic_N_dom"/>
</dbReference>
<protein>
    <submittedName>
        <fullName evidence="13">NADP-dependent malic enzyme</fullName>
        <ecNumber evidence="13">1.1.1.40</ecNumber>
    </submittedName>
</protein>
<dbReference type="Pfam" id="PF01515">
    <property type="entry name" value="PTA_PTB"/>
    <property type="match status" value="1"/>
</dbReference>
<dbReference type="InterPro" id="IPR012188">
    <property type="entry name" value="ME_PTA"/>
</dbReference>
<dbReference type="InterPro" id="IPR037062">
    <property type="entry name" value="Malic_N_dom_sf"/>
</dbReference>
<dbReference type="PANTHER" id="PTHR43237:SF4">
    <property type="entry name" value="NADP-DEPENDENT MALIC ENZYME"/>
    <property type="match status" value="1"/>
</dbReference>
<name>A0A2U0I8A0_9FLAO</name>
<dbReference type="Gene3D" id="3.40.50.720">
    <property type="entry name" value="NAD(P)-binding Rossmann-like Domain"/>
    <property type="match status" value="1"/>
</dbReference>